<proteinExistence type="predicted"/>
<reference evidence="4 5" key="1">
    <citation type="journal article" date="2018" name="Evol. Lett.">
        <title>Horizontal gene cluster transfer increased hallucinogenic mushroom diversity.</title>
        <authorList>
            <person name="Reynolds H.T."/>
            <person name="Vijayakumar V."/>
            <person name="Gluck-Thaler E."/>
            <person name="Korotkin H.B."/>
            <person name="Matheny P.B."/>
            <person name="Slot J.C."/>
        </authorList>
    </citation>
    <scope>NUCLEOTIDE SEQUENCE [LARGE SCALE GENOMIC DNA]</scope>
    <source>
        <strain evidence="4 5">SRW20</strain>
    </source>
</reference>
<keyword evidence="3" id="KW-0175">Coiled coil</keyword>
<keyword evidence="2" id="KW-0862">Zinc</keyword>
<keyword evidence="1" id="KW-0479">Metal-binding</keyword>
<dbReference type="InterPro" id="IPR009000">
    <property type="entry name" value="Transl_B-barrel_sf"/>
</dbReference>
<evidence type="ECO:0008006" key="6">
    <source>
        <dbReference type="Google" id="ProtNLM"/>
    </source>
</evidence>
<keyword evidence="5" id="KW-1185">Reference proteome</keyword>
<dbReference type="InParanoid" id="A0A409WPN5"/>
<dbReference type="SUPFAM" id="SSF50447">
    <property type="entry name" value="Translation proteins"/>
    <property type="match status" value="1"/>
</dbReference>
<evidence type="ECO:0000256" key="1">
    <source>
        <dbReference type="ARBA" id="ARBA00022723"/>
    </source>
</evidence>
<evidence type="ECO:0000256" key="2">
    <source>
        <dbReference type="ARBA" id="ARBA00022833"/>
    </source>
</evidence>
<dbReference type="SUPFAM" id="SSF55186">
    <property type="entry name" value="ThrRS/AlaRS common domain"/>
    <property type="match status" value="1"/>
</dbReference>
<evidence type="ECO:0000256" key="3">
    <source>
        <dbReference type="SAM" id="Coils"/>
    </source>
</evidence>
<gene>
    <name evidence="4" type="ORF">CVT26_003910</name>
</gene>
<sequence length="511" mass="54744">MAATAYLLAPTTPPDYLRIVSPTLTVPSDPGISVPVGLLACQRNPLLRTLDTTVVSATLVQPLAEPATSGGKNKKKAVIAPEIPKEPLLHVLLHDTVIFPEGGGQPTDTGKIRTIANGVTWEVVQAKRHGGHAVHYVRLPAGTDVDAALIAFQPGAKVTVSLDQKDWDRRYDHMSMHTSQHLLSALLETRLNLPTLSWSLTSYPSPCYVEVPRGMTQEEIASIQSEANRLVFEGRKVHVEVEELDSEKEQAKEAPKLANGRAIGKALPEDYTGGVKRVVVIDGVDRNPCCGTHLPSIHNLQLFLLPHTEALSRSSTTSARLYFLSGPRLIAHLTSTHAYLTNTASILSCGPPLVPERVGQVIEERKKAEKRVSDTEQELAEHIARDIAQQIQSQQDGNLFKKHIHRIDDTTNALGFLSAIAFALSAAVPAGGASPYLVVLSSSPSTQTSTSVSTVLILGSDDAKVKAAGEGLKAKLGVKGGGKGPRWSGKFTGVWKPAREDAAVDEVLGGI</sequence>
<accession>A0A409WPN5</accession>
<dbReference type="InterPro" id="IPR051335">
    <property type="entry name" value="Alanyl-tRNA_Editing_Enzymes"/>
</dbReference>
<dbReference type="GO" id="GO:0002196">
    <property type="term" value="F:Ser-tRNA(Ala) deacylase activity"/>
    <property type="evidence" value="ECO:0007669"/>
    <property type="project" value="TreeGrafter"/>
</dbReference>
<dbReference type="PANTHER" id="PTHR43462">
    <property type="entry name" value="ALANYL-TRNA EDITING PROTEIN"/>
    <property type="match status" value="1"/>
</dbReference>
<dbReference type="OrthoDB" id="288942at2759"/>
<dbReference type="PANTHER" id="PTHR43462:SF1">
    <property type="entry name" value="ALANYL-TRNA EDITING PROTEIN AARSD1"/>
    <property type="match status" value="1"/>
</dbReference>
<dbReference type="GO" id="GO:0046872">
    <property type="term" value="F:metal ion binding"/>
    <property type="evidence" value="ECO:0007669"/>
    <property type="project" value="UniProtKB-KW"/>
</dbReference>
<organism evidence="4 5">
    <name type="scientific">Gymnopilus dilepis</name>
    <dbReference type="NCBI Taxonomy" id="231916"/>
    <lineage>
        <taxon>Eukaryota</taxon>
        <taxon>Fungi</taxon>
        <taxon>Dikarya</taxon>
        <taxon>Basidiomycota</taxon>
        <taxon>Agaricomycotina</taxon>
        <taxon>Agaricomycetes</taxon>
        <taxon>Agaricomycetidae</taxon>
        <taxon>Agaricales</taxon>
        <taxon>Agaricineae</taxon>
        <taxon>Hymenogastraceae</taxon>
        <taxon>Gymnopilus</taxon>
    </lineage>
</organism>
<feature type="coiled-coil region" evidence="3">
    <location>
        <begin position="358"/>
        <end position="385"/>
    </location>
</feature>
<dbReference type="Proteomes" id="UP000284706">
    <property type="component" value="Unassembled WGS sequence"/>
</dbReference>
<dbReference type="Gene3D" id="3.30.980.10">
    <property type="entry name" value="Threonyl-trna Synthetase, Chain A, domain 2"/>
    <property type="match status" value="1"/>
</dbReference>
<dbReference type="STRING" id="231916.A0A409WPN5"/>
<protein>
    <recommendedName>
        <fullName evidence="6">Threonyl/alanyl tRNA synthetase SAD domain-containing protein</fullName>
    </recommendedName>
</protein>
<dbReference type="InterPro" id="IPR018163">
    <property type="entry name" value="Thr/Ala-tRNA-synth_IIc_edit"/>
</dbReference>
<comment type="caution">
    <text evidence="4">The sequence shown here is derived from an EMBL/GenBank/DDBJ whole genome shotgun (WGS) entry which is preliminary data.</text>
</comment>
<name>A0A409WPN5_9AGAR</name>
<dbReference type="Gene3D" id="2.40.30.130">
    <property type="match status" value="1"/>
</dbReference>
<dbReference type="AlphaFoldDB" id="A0A409WPN5"/>
<evidence type="ECO:0000313" key="5">
    <source>
        <dbReference type="Proteomes" id="UP000284706"/>
    </source>
</evidence>
<evidence type="ECO:0000313" key="4">
    <source>
        <dbReference type="EMBL" id="PPQ80468.1"/>
    </source>
</evidence>
<dbReference type="GO" id="GO:0000166">
    <property type="term" value="F:nucleotide binding"/>
    <property type="evidence" value="ECO:0007669"/>
    <property type="project" value="InterPro"/>
</dbReference>
<dbReference type="EMBL" id="NHYE01004948">
    <property type="protein sequence ID" value="PPQ80468.1"/>
    <property type="molecule type" value="Genomic_DNA"/>
</dbReference>